<feature type="region of interest" description="Disordered" evidence="1">
    <location>
        <begin position="365"/>
        <end position="426"/>
    </location>
</feature>
<dbReference type="InterPro" id="IPR018476">
    <property type="entry name" value="GlyceroP-diester-Pdiesterase_M"/>
</dbReference>
<proteinExistence type="predicted"/>
<reference evidence="4 5" key="1">
    <citation type="journal article" date="2019" name="Int. J. Syst. Evol. Microbiol.">
        <title>The Global Catalogue of Microorganisms (GCM) 10K type strain sequencing project: providing services to taxonomists for standard genome sequencing and annotation.</title>
        <authorList>
            <consortium name="The Broad Institute Genomics Platform"/>
            <consortium name="The Broad Institute Genome Sequencing Center for Infectious Disease"/>
            <person name="Wu L."/>
            <person name="Ma J."/>
        </authorList>
    </citation>
    <scope>NUCLEOTIDE SEQUENCE [LARGE SCALE GENOMIC DNA]</scope>
    <source>
        <strain evidence="4 5">JCM 16365</strain>
    </source>
</reference>
<keyword evidence="2" id="KW-1133">Transmembrane helix</keyword>
<evidence type="ECO:0000313" key="5">
    <source>
        <dbReference type="Proteomes" id="UP001500274"/>
    </source>
</evidence>
<name>A0ABN3P7T9_9MICO</name>
<accession>A0ABN3P7T9</accession>
<keyword evidence="2" id="KW-0812">Transmembrane</keyword>
<feature type="transmembrane region" description="Helical" evidence="2">
    <location>
        <begin position="51"/>
        <end position="73"/>
    </location>
</feature>
<dbReference type="Pfam" id="PF10110">
    <property type="entry name" value="GPDPase_memb"/>
    <property type="match status" value="1"/>
</dbReference>
<gene>
    <name evidence="4" type="ORF">GCM10009862_02570</name>
</gene>
<feature type="compositionally biased region" description="Low complexity" evidence="1">
    <location>
        <begin position="397"/>
        <end position="407"/>
    </location>
</feature>
<feature type="compositionally biased region" description="Pro residues" evidence="1">
    <location>
        <begin position="365"/>
        <end position="390"/>
    </location>
</feature>
<protein>
    <recommendedName>
        <fullName evidence="3">Glycerophosphoryl diester phosphodiesterase membrane domain-containing protein</fullName>
    </recommendedName>
</protein>
<evidence type="ECO:0000259" key="3">
    <source>
        <dbReference type="Pfam" id="PF10110"/>
    </source>
</evidence>
<dbReference type="EMBL" id="BAAARI010000002">
    <property type="protein sequence ID" value="GAA2567377.1"/>
    <property type="molecule type" value="Genomic_DNA"/>
</dbReference>
<comment type="caution">
    <text evidence="4">The sequence shown here is derived from an EMBL/GenBank/DDBJ whole genome shotgun (WGS) entry which is preliminary data.</text>
</comment>
<evidence type="ECO:0000256" key="2">
    <source>
        <dbReference type="SAM" id="Phobius"/>
    </source>
</evidence>
<feature type="domain" description="Glycerophosphoryl diester phosphodiesterase membrane" evidence="3">
    <location>
        <begin position="180"/>
        <end position="295"/>
    </location>
</feature>
<dbReference type="RefSeq" id="WP_344226128.1">
    <property type="nucleotide sequence ID" value="NZ_BAAARI010000002.1"/>
</dbReference>
<dbReference type="Proteomes" id="UP001500274">
    <property type="component" value="Unassembled WGS sequence"/>
</dbReference>
<evidence type="ECO:0000256" key="1">
    <source>
        <dbReference type="SAM" id="MobiDB-lite"/>
    </source>
</evidence>
<feature type="transmembrane region" description="Helical" evidence="2">
    <location>
        <begin position="199"/>
        <end position="221"/>
    </location>
</feature>
<feature type="transmembrane region" description="Helical" evidence="2">
    <location>
        <begin position="171"/>
        <end position="193"/>
    </location>
</feature>
<keyword evidence="5" id="KW-1185">Reference proteome</keyword>
<sequence length="426" mass="44513">MTTAQPGWMPAPRAGIVPLHPLTFGTVLGRSFVALRQNPRVLLGFALGMQMATYLVLLVAVGGIAFASFSRLATVPVSSPDYPDLFAGATAITVISSLVLGIASSALTVIVQGVVVAEVAHGVVAEKLTVGALWRRILPAFWRLFGYTLLASGAVLVAVAIAAAAAFALGVLALAAGIVVAILFVLAAIPLAFWLTTRLFLVTPVLVLEGAGVFAAIARSWRLTRGRFWRTLATWFVIQTGFGIITQIVVVPLNFFSGMFVGVLSPTGDPDVAAVIGTVGVGLVVQMVSLLVQSIALVVNATAACLVYVDARMRTEGLDLDLQSYVDQRQMGAGVADPYRWHIGRTVAPQPAAWPPQPAPWPGGYPAPPGYGYGPPPAYTPPRVDAPPPTAADVRPAADQPASDQPPAGRPAATEWAPPQAGPEQR</sequence>
<feature type="transmembrane region" description="Helical" evidence="2">
    <location>
        <begin position="276"/>
        <end position="309"/>
    </location>
</feature>
<keyword evidence="2" id="KW-0472">Membrane</keyword>
<feature type="transmembrane region" description="Helical" evidence="2">
    <location>
        <begin position="233"/>
        <end position="256"/>
    </location>
</feature>
<feature type="transmembrane region" description="Helical" evidence="2">
    <location>
        <begin position="144"/>
        <end position="164"/>
    </location>
</feature>
<organism evidence="4 5">
    <name type="scientific">Microbacterium binotii</name>
    <dbReference type="NCBI Taxonomy" id="462710"/>
    <lineage>
        <taxon>Bacteria</taxon>
        <taxon>Bacillati</taxon>
        <taxon>Actinomycetota</taxon>
        <taxon>Actinomycetes</taxon>
        <taxon>Micrococcales</taxon>
        <taxon>Microbacteriaceae</taxon>
        <taxon>Microbacterium</taxon>
    </lineage>
</organism>
<evidence type="ECO:0000313" key="4">
    <source>
        <dbReference type="EMBL" id="GAA2567377.1"/>
    </source>
</evidence>
<feature type="transmembrane region" description="Helical" evidence="2">
    <location>
        <begin position="85"/>
        <end position="111"/>
    </location>
</feature>